<sequence>MAGENGIYLYAPSIAGTIIAAVAFGASAIYHLVQLLQKKAWFYSALTVGSFMMAIGYVFRYISAKSPADLGPYIGQSLFIILPPSLYAATIYMIYGRLVVFVRAPEASIIRPARVTKIFVCGDVLAFLLQAGGGGMMAQEGMAKTGQMIMLIGLFLQLFFFAFFLIISLVFWKRMRSSPIFFTIPKYGKYSWVALLKMLLCAAVIIILRCIFRIIEFGQGHDGYLASHEVYMYALDAAPMLCVQVMFHFVHAADVFAPGPSGGLADDESCIDLYVRSA</sequence>
<dbReference type="InterPro" id="IPR007568">
    <property type="entry name" value="RTA1"/>
</dbReference>
<evidence type="ECO:0000313" key="7">
    <source>
        <dbReference type="Proteomes" id="UP000054337"/>
    </source>
</evidence>
<feature type="transmembrane region" description="Helical" evidence="5">
    <location>
        <begin position="230"/>
        <end position="250"/>
    </location>
</feature>
<evidence type="ECO:0000256" key="5">
    <source>
        <dbReference type="SAM" id="Phobius"/>
    </source>
</evidence>
<dbReference type="PANTHER" id="PTHR31465:SF33">
    <property type="entry name" value="DOMAIN PROTEIN, PUTATIVE (AFU_ORTHOLOGUE AFUA_5G01310)-RELATED"/>
    <property type="match status" value="1"/>
</dbReference>
<reference evidence="6 7" key="1">
    <citation type="journal article" date="2013" name="PLoS Genet.">
        <title>Comparative genome structure, secondary metabolite, and effector coding capacity across Cochliobolus pathogens.</title>
        <authorList>
            <person name="Condon B.J."/>
            <person name="Leng Y."/>
            <person name="Wu D."/>
            <person name="Bushley K.E."/>
            <person name="Ohm R.A."/>
            <person name="Otillar R."/>
            <person name="Martin J."/>
            <person name="Schackwitz W."/>
            <person name="Grimwood J."/>
            <person name="MohdZainudin N."/>
            <person name="Xue C."/>
            <person name="Wang R."/>
            <person name="Manning V.A."/>
            <person name="Dhillon B."/>
            <person name="Tu Z.J."/>
            <person name="Steffenson B.J."/>
            <person name="Salamov A."/>
            <person name="Sun H."/>
            <person name="Lowry S."/>
            <person name="LaButti K."/>
            <person name="Han J."/>
            <person name="Copeland A."/>
            <person name="Lindquist E."/>
            <person name="Barry K."/>
            <person name="Schmutz J."/>
            <person name="Baker S.E."/>
            <person name="Ciuffetti L.M."/>
            <person name="Grigoriev I.V."/>
            <person name="Zhong S."/>
            <person name="Turgeon B.G."/>
        </authorList>
    </citation>
    <scope>NUCLEOTIDE SEQUENCE [LARGE SCALE GENOMIC DNA]</scope>
    <source>
        <strain evidence="6 7">FI3</strain>
    </source>
</reference>
<keyword evidence="3 5" id="KW-1133">Transmembrane helix</keyword>
<dbReference type="Proteomes" id="UP000054337">
    <property type="component" value="Unassembled WGS sequence"/>
</dbReference>
<feature type="transmembrane region" description="Helical" evidence="5">
    <location>
        <begin position="115"/>
        <end position="136"/>
    </location>
</feature>
<dbReference type="HOGENOM" id="CLU_033465_3_1_1"/>
<evidence type="ECO:0000256" key="4">
    <source>
        <dbReference type="ARBA" id="ARBA00023136"/>
    </source>
</evidence>
<keyword evidence="2 5" id="KW-0812">Transmembrane</keyword>
<feature type="transmembrane region" description="Helical" evidence="5">
    <location>
        <begin position="192"/>
        <end position="215"/>
    </location>
</feature>
<evidence type="ECO:0000313" key="6">
    <source>
        <dbReference type="EMBL" id="EUN20698.1"/>
    </source>
</evidence>
<evidence type="ECO:0000256" key="3">
    <source>
        <dbReference type="ARBA" id="ARBA00022989"/>
    </source>
</evidence>
<dbReference type="GO" id="GO:0016020">
    <property type="term" value="C:membrane"/>
    <property type="evidence" value="ECO:0007669"/>
    <property type="project" value="UniProtKB-SubCell"/>
</dbReference>
<dbReference type="RefSeq" id="XP_014550272.1">
    <property type="nucleotide sequence ID" value="XM_014694786.1"/>
</dbReference>
<feature type="transmembrane region" description="Helical" evidence="5">
    <location>
        <begin position="40"/>
        <end position="62"/>
    </location>
</feature>
<keyword evidence="4 5" id="KW-0472">Membrane</keyword>
<proteinExistence type="predicted"/>
<accession>W7DR09</accession>
<feature type="transmembrane region" description="Helical" evidence="5">
    <location>
        <begin position="6"/>
        <end position="33"/>
    </location>
</feature>
<protein>
    <recommendedName>
        <fullName evidence="8">RTA1 like protein</fullName>
    </recommendedName>
</protein>
<gene>
    <name evidence="6" type="ORF">COCVIDRAFT_115913</name>
</gene>
<dbReference type="Pfam" id="PF04479">
    <property type="entry name" value="RTA1"/>
    <property type="match status" value="1"/>
</dbReference>
<dbReference type="PANTHER" id="PTHR31465">
    <property type="entry name" value="PROTEIN RTA1-RELATED"/>
    <property type="match status" value="1"/>
</dbReference>
<name>W7DR09_BIPV3</name>
<evidence type="ECO:0000256" key="1">
    <source>
        <dbReference type="ARBA" id="ARBA00004141"/>
    </source>
</evidence>
<organism evidence="6 7">
    <name type="scientific">Bipolaris victoriae (strain FI3)</name>
    <name type="common">Victoria blight of oats agent</name>
    <name type="synonym">Cochliobolus victoriae</name>
    <dbReference type="NCBI Taxonomy" id="930091"/>
    <lineage>
        <taxon>Eukaryota</taxon>
        <taxon>Fungi</taxon>
        <taxon>Dikarya</taxon>
        <taxon>Ascomycota</taxon>
        <taxon>Pezizomycotina</taxon>
        <taxon>Dothideomycetes</taxon>
        <taxon>Pleosporomycetidae</taxon>
        <taxon>Pleosporales</taxon>
        <taxon>Pleosporineae</taxon>
        <taxon>Pleosporaceae</taxon>
        <taxon>Bipolaris</taxon>
    </lineage>
</organism>
<dbReference type="AlphaFoldDB" id="W7DR09"/>
<feature type="transmembrane region" description="Helical" evidence="5">
    <location>
        <begin position="74"/>
        <end position="95"/>
    </location>
</feature>
<dbReference type="OrthoDB" id="3358017at2759"/>
<evidence type="ECO:0008006" key="8">
    <source>
        <dbReference type="Google" id="ProtNLM"/>
    </source>
</evidence>
<evidence type="ECO:0000256" key="2">
    <source>
        <dbReference type="ARBA" id="ARBA00022692"/>
    </source>
</evidence>
<dbReference type="EMBL" id="KI968906">
    <property type="protein sequence ID" value="EUN20698.1"/>
    <property type="molecule type" value="Genomic_DNA"/>
</dbReference>
<feature type="transmembrane region" description="Helical" evidence="5">
    <location>
        <begin position="148"/>
        <end position="172"/>
    </location>
</feature>
<keyword evidence="7" id="KW-1185">Reference proteome</keyword>
<comment type="subcellular location">
    <subcellularLocation>
        <location evidence="1">Membrane</location>
        <topology evidence="1">Multi-pass membrane protein</topology>
    </subcellularLocation>
</comment>
<dbReference type="GeneID" id="26250828"/>